<evidence type="ECO:0000256" key="5">
    <source>
        <dbReference type="ARBA" id="ARBA00022692"/>
    </source>
</evidence>
<keyword evidence="14" id="KW-1185">Reference proteome</keyword>
<feature type="domain" description="Penicillin-binding protein dimerisation" evidence="12">
    <location>
        <begin position="57"/>
        <end position="107"/>
    </location>
</feature>
<dbReference type="STRING" id="755172.HMPREF1863_01752"/>
<dbReference type="InterPro" id="IPR012338">
    <property type="entry name" value="Beta-lactam/transpept-like"/>
</dbReference>
<dbReference type="EMBL" id="LSDG01000045">
    <property type="protein sequence ID" value="KXB65244.1"/>
    <property type="molecule type" value="Genomic_DNA"/>
</dbReference>
<reference evidence="14" key="1">
    <citation type="submission" date="2016-01" db="EMBL/GenBank/DDBJ databases">
        <authorList>
            <person name="Mitreva M."/>
            <person name="Pepin K.H."/>
            <person name="Mihindukulasuriya K.A."/>
            <person name="Fulton R."/>
            <person name="Fronick C."/>
            <person name="O'Laughlin M."/>
            <person name="Miner T."/>
            <person name="Herter B."/>
            <person name="Rosa B.A."/>
            <person name="Cordes M."/>
            <person name="Tomlinson C."/>
            <person name="Wollam A."/>
            <person name="Palsikar V.B."/>
            <person name="Mardis E.R."/>
            <person name="Wilson R.K."/>
        </authorList>
    </citation>
    <scope>NUCLEOTIDE SEQUENCE [LARGE SCALE GENOMIC DNA]</scope>
    <source>
        <strain evidence="14">DNF00729</strain>
    </source>
</reference>
<gene>
    <name evidence="13" type="ORF">HMPREF1863_01752</name>
</gene>
<dbReference type="InterPro" id="IPR050515">
    <property type="entry name" value="Beta-lactam/transpept"/>
</dbReference>
<sequence length="1074" mass="120078">MRNFWERAKLWDRYKIFTAVVAFLLVALLLQLFRITIIEGGKFRKLADERRVKDIAITAQRGKIRDRNGVVLAGNRPVFAVQLRKDEVDQFDNKERNHAYLLLSRFLEEDGADYMVSNPIVLNGFIFRNMDDYKGNATPKSLVIDALMKGDNLNKFLSAKWEKPYRGHYDYSILKRLVNRKFFKDSGMVYTGGSVIYDDEEKSRVFKELNSLSKTTTAMEDLKTILMEQPMYLDEILNHPIGRELAYGIVGDELPEVALRPYGNSYYDGFIADKAKLMKISSDITWSSSAAKDLGSILLKSKPEEFFAHDDDMLKEAVAFAKSKKVDVKAETIDGKLTVVDSKKNPAMKHLVGCVLSKKNRSAFILEDDVAKKVQSYLIDEGIATGISVSGEKPAYTQLNNALDLAKRAGLKEASSSEDIVKGQIKRLKIDPKLSPYEVFGIVNVYDSIASQGSYAYIPINYAYEIQDDTVAKIEEVLSNKGGIHISVEPIRYYPDGNLASHVMGYIGPIAQDKEIEHYVKKLGYDQNDLIGKTGIEQVFEERLKGKDGRRRVTVDSSGNTTDTVSEIKPVAGGDVRLSIDVELQRKAEESLATVLKQIRTGEPYQSPWGHYNYLTSRNKGTTFKNALSGAVVVTDVHTGEVLALANYPSYDPNMFAKGITPSAWESLKPKEEDNQLAPRPLYNIATQSAIQPGSIFKMVTASAALEKGLNPDMAIQDGGYVEVGKQVFGCWLWNQSRQVHGAETLAYALRDSCNYYFYSLGLGEDQRAGKDLGIQVSSKDVANMAKRFGLSETTGLEIKIPKESKGIVPDPQSKNTTLKALLRRHLKENEKLYMPTIRSEKERKEIIEKIVASLDAKKAMTRDEVYNFLKDLHVEPDVKGKDQRVPLADLLKYTYIDQAKWSMADTMNIVIGQGSNAYTPVEICRYAMSLANGGKLYPLTILHDGPKKNRKVEDVGLKPKYYKEIRKGMKLVALSGVNESLFKDFPVEIAMKTGSAERAGANPYTGETYDAFAWQVGYAPADNPEIAVSIVLFQGGNGGNCGPIMQQIMAQYFGFYKEVKDETLPMETGLDTE</sequence>
<keyword evidence="9" id="KW-0472">Membrane</keyword>
<dbReference type="Pfam" id="PF00905">
    <property type="entry name" value="Transpeptidase"/>
    <property type="match status" value="2"/>
</dbReference>
<evidence type="ECO:0000313" key="14">
    <source>
        <dbReference type="Proteomes" id="UP000070442"/>
    </source>
</evidence>
<dbReference type="PATRIC" id="fig|755172.3.peg.1711"/>
<evidence type="ECO:0000256" key="2">
    <source>
        <dbReference type="ARBA" id="ARBA00004236"/>
    </source>
</evidence>
<evidence type="ECO:0000256" key="6">
    <source>
        <dbReference type="ARBA" id="ARBA00022960"/>
    </source>
</evidence>
<accession>A0A134AC05</accession>
<comment type="caution">
    <text evidence="13">The sequence shown here is derived from an EMBL/GenBank/DDBJ whole genome shotgun (WGS) entry which is preliminary data.</text>
</comment>
<organism evidence="13 14">
    <name type="scientific">Aedoeadaptatus coxii</name>
    <dbReference type="NCBI Taxonomy" id="755172"/>
    <lineage>
        <taxon>Bacteria</taxon>
        <taxon>Bacillati</taxon>
        <taxon>Bacillota</taxon>
        <taxon>Tissierellia</taxon>
        <taxon>Tissierellales</taxon>
        <taxon>Peptoniphilaceae</taxon>
        <taxon>Aedoeadaptatus</taxon>
    </lineage>
</organism>
<evidence type="ECO:0000313" key="13">
    <source>
        <dbReference type="EMBL" id="KXB65244.1"/>
    </source>
</evidence>
<keyword evidence="6" id="KW-0133">Cell shape</keyword>
<keyword evidence="5" id="KW-0812">Transmembrane</keyword>
<dbReference type="PANTHER" id="PTHR30627:SF2">
    <property type="entry name" value="PEPTIDOGLYCAN D,D-TRANSPEPTIDASE MRDA"/>
    <property type="match status" value="1"/>
</dbReference>
<evidence type="ECO:0000256" key="3">
    <source>
        <dbReference type="ARBA" id="ARBA00007171"/>
    </source>
</evidence>
<keyword evidence="7" id="KW-0573">Peptidoglycan synthesis</keyword>
<dbReference type="Gene3D" id="3.90.1310.10">
    <property type="entry name" value="Penicillin-binding protein 2a (Domain 2)"/>
    <property type="match status" value="2"/>
</dbReference>
<dbReference type="InterPro" id="IPR001460">
    <property type="entry name" value="PCN-bd_Tpept"/>
</dbReference>
<dbReference type="GO" id="GO:0008658">
    <property type="term" value="F:penicillin binding"/>
    <property type="evidence" value="ECO:0007669"/>
    <property type="project" value="InterPro"/>
</dbReference>
<evidence type="ECO:0000256" key="7">
    <source>
        <dbReference type="ARBA" id="ARBA00022984"/>
    </source>
</evidence>
<dbReference type="SUPFAM" id="SSF56601">
    <property type="entry name" value="beta-lactamase/transpeptidase-like"/>
    <property type="match status" value="1"/>
</dbReference>
<evidence type="ECO:0000256" key="9">
    <source>
        <dbReference type="ARBA" id="ARBA00023136"/>
    </source>
</evidence>
<dbReference type="RefSeq" id="WP_068369814.1">
    <property type="nucleotide sequence ID" value="NZ_KQ960182.1"/>
</dbReference>
<dbReference type="InterPro" id="IPR005311">
    <property type="entry name" value="PBP_dimer"/>
</dbReference>
<feature type="domain" description="Penicillin-binding protein transpeptidase" evidence="11">
    <location>
        <begin position="630"/>
        <end position="816"/>
    </location>
</feature>
<protein>
    <submittedName>
        <fullName evidence="13">Penicillin-binding protein, transpeptidase domain protein</fullName>
    </submittedName>
</protein>
<keyword evidence="10" id="KW-0961">Cell wall biogenesis/degradation</keyword>
<feature type="domain" description="Penicillin-binding protein dimerisation" evidence="12">
    <location>
        <begin position="344"/>
        <end position="564"/>
    </location>
</feature>
<evidence type="ECO:0000259" key="11">
    <source>
        <dbReference type="Pfam" id="PF00905"/>
    </source>
</evidence>
<proteinExistence type="inferred from homology"/>
<dbReference type="SUPFAM" id="SSF56519">
    <property type="entry name" value="Penicillin binding protein dimerisation domain"/>
    <property type="match status" value="2"/>
</dbReference>
<dbReference type="InterPro" id="IPR036138">
    <property type="entry name" value="PBP_dimer_sf"/>
</dbReference>
<dbReference type="Gene3D" id="3.40.710.10">
    <property type="entry name" value="DD-peptidase/beta-lactamase superfamily"/>
    <property type="match status" value="1"/>
</dbReference>
<name>A0A134AC05_9FIRM</name>
<evidence type="ECO:0000256" key="10">
    <source>
        <dbReference type="ARBA" id="ARBA00023316"/>
    </source>
</evidence>
<keyword evidence="8" id="KW-1133">Transmembrane helix</keyword>
<comment type="similarity">
    <text evidence="3">Belongs to the transpeptidase family.</text>
</comment>
<dbReference type="AlphaFoldDB" id="A0A134AC05"/>
<evidence type="ECO:0000256" key="4">
    <source>
        <dbReference type="ARBA" id="ARBA00022475"/>
    </source>
</evidence>
<feature type="domain" description="Penicillin-binding protein transpeptidase" evidence="11">
    <location>
        <begin position="859"/>
        <end position="1050"/>
    </location>
</feature>
<evidence type="ECO:0000259" key="12">
    <source>
        <dbReference type="Pfam" id="PF03717"/>
    </source>
</evidence>
<dbReference type="GO" id="GO:0071555">
    <property type="term" value="P:cell wall organization"/>
    <property type="evidence" value="ECO:0007669"/>
    <property type="project" value="TreeGrafter"/>
</dbReference>
<comment type="subcellular location">
    <subcellularLocation>
        <location evidence="2">Cell membrane</location>
    </subcellularLocation>
    <subcellularLocation>
        <location evidence="1">Membrane</location>
        <topology evidence="1">Single-pass membrane protein</topology>
    </subcellularLocation>
</comment>
<keyword evidence="4" id="KW-1003">Cell membrane</keyword>
<dbReference type="Pfam" id="PF03717">
    <property type="entry name" value="PBP_dimer"/>
    <property type="match status" value="2"/>
</dbReference>
<dbReference type="PANTHER" id="PTHR30627">
    <property type="entry name" value="PEPTIDOGLYCAN D,D-TRANSPEPTIDASE"/>
    <property type="match status" value="1"/>
</dbReference>
<dbReference type="Proteomes" id="UP000070442">
    <property type="component" value="Unassembled WGS sequence"/>
</dbReference>
<evidence type="ECO:0000256" key="1">
    <source>
        <dbReference type="ARBA" id="ARBA00004167"/>
    </source>
</evidence>
<dbReference type="GO" id="GO:0005886">
    <property type="term" value="C:plasma membrane"/>
    <property type="evidence" value="ECO:0007669"/>
    <property type="project" value="TreeGrafter"/>
</dbReference>
<evidence type="ECO:0000256" key="8">
    <source>
        <dbReference type="ARBA" id="ARBA00022989"/>
    </source>
</evidence>